<reference evidence="2 3" key="1">
    <citation type="journal article" date="2019" name="Int. J. Syst. Evol. Microbiol.">
        <title>The Global Catalogue of Microorganisms (GCM) 10K type strain sequencing project: providing services to taxonomists for standard genome sequencing and annotation.</title>
        <authorList>
            <consortium name="The Broad Institute Genomics Platform"/>
            <consortium name="The Broad Institute Genome Sequencing Center for Infectious Disease"/>
            <person name="Wu L."/>
            <person name="Ma J."/>
        </authorList>
    </citation>
    <scope>NUCLEOTIDE SEQUENCE [LARGE SCALE GENOMIC DNA]</scope>
    <source>
        <strain evidence="2 3">JCM 15503</strain>
    </source>
</reference>
<dbReference type="Proteomes" id="UP001500279">
    <property type="component" value="Unassembled WGS sequence"/>
</dbReference>
<keyword evidence="1" id="KW-0732">Signal</keyword>
<accession>A0ABN1K5I5</accession>
<evidence type="ECO:0000313" key="3">
    <source>
        <dbReference type="Proteomes" id="UP001500279"/>
    </source>
</evidence>
<evidence type="ECO:0000313" key="2">
    <source>
        <dbReference type="EMBL" id="GAA0755434.1"/>
    </source>
</evidence>
<organism evidence="2 3">
    <name type="scientific">Ideonella azotifigens</name>
    <dbReference type="NCBI Taxonomy" id="513160"/>
    <lineage>
        <taxon>Bacteria</taxon>
        <taxon>Pseudomonadati</taxon>
        <taxon>Pseudomonadota</taxon>
        <taxon>Betaproteobacteria</taxon>
        <taxon>Burkholderiales</taxon>
        <taxon>Sphaerotilaceae</taxon>
        <taxon>Ideonella</taxon>
    </lineage>
</organism>
<dbReference type="InterPro" id="IPR021557">
    <property type="entry name" value="DUF3016"/>
</dbReference>
<sequence length="169" mass="18997">MSPAHSRSPARPVRAALLGLACGAWFTLAQAGVVEAYFPDPRAMSDVRDANGFNADVEKPLGDYLRTLGDKLLGDRRLVINVIDVDLAGQLEPVGPRQEMIRVLRSHTWPRIELRYQLSDANGVGLRSGEVRLIDTDYLSNARLAGATDPLRYEKQMLKEWFMREFTER</sequence>
<name>A0ABN1K5I5_9BURK</name>
<feature type="signal peptide" evidence="1">
    <location>
        <begin position="1"/>
        <end position="31"/>
    </location>
</feature>
<feature type="chain" id="PRO_5046962824" description="DUF3016 domain-containing protein" evidence="1">
    <location>
        <begin position="32"/>
        <end position="169"/>
    </location>
</feature>
<proteinExistence type="predicted"/>
<protein>
    <recommendedName>
        <fullName evidence="4">DUF3016 domain-containing protein</fullName>
    </recommendedName>
</protein>
<keyword evidence="3" id="KW-1185">Reference proteome</keyword>
<dbReference type="EMBL" id="BAAAEW010000022">
    <property type="protein sequence ID" value="GAA0755434.1"/>
    <property type="molecule type" value="Genomic_DNA"/>
</dbReference>
<gene>
    <name evidence="2" type="ORF">GCM10009107_32900</name>
</gene>
<evidence type="ECO:0008006" key="4">
    <source>
        <dbReference type="Google" id="ProtNLM"/>
    </source>
</evidence>
<evidence type="ECO:0000256" key="1">
    <source>
        <dbReference type="SAM" id="SignalP"/>
    </source>
</evidence>
<dbReference type="Pfam" id="PF11454">
    <property type="entry name" value="DUF3016"/>
    <property type="match status" value="1"/>
</dbReference>
<dbReference type="RefSeq" id="WP_170201019.1">
    <property type="nucleotide sequence ID" value="NZ_BAAAEW010000022.1"/>
</dbReference>
<comment type="caution">
    <text evidence="2">The sequence shown here is derived from an EMBL/GenBank/DDBJ whole genome shotgun (WGS) entry which is preliminary data.</text>
</comment>